<feature type="disulfide bond" evidence="4">
    <location>
        <begin position="23"/>
        <end position="32"/>
    </location>
</feature>
<dbReference type="Pfam" id="PF00008">
    <property type="entry name" value="EGF"/>
    <property type="match status" value="1"/>
</dbReference>
<dbReference type="PROSITE" id="PS00022">
    <property type="entry name" value="EGF_1"/>
    <property type="match status" value="1"/>
</dbReference>
<dbReference type="EMBL" id="CAJOBA010092250">
    <property type="protein sequence ID" value="CAF4489551.1"/>
    <property type="molecule type" value="Genomic_DNA"/>
</dbReference>
<comment type="caution">
    <text evidence="6">The sequence shown here is derived from an EMBL/GenBank/DDBJ whole genome shotgun (WGS) entry which is preliminary data.</text>
</comment>
<feature type="non-terminal residue" evidence="6">
    <location>
        <position position="1"/>
    </location>
</feature>
<comment type="caution">
    <text evidence="4">Lacks conserved residue(s) required for the propagation of feature annotation.</text>
</comment>
<organism evidence="6 7">
    <name type="scientific">Didymodactylos carnosus</name>
    <dbReference type="NCBI Taxonomy" id="1234261"/>
    <lineage>
        <taxon>Eukaryota</taxon>
        <taxon>Metazoa</taxon>
        <taxon>Spiralia</taxon>
        <taxon>Gnathifera</taxon>
        <taxon>Rotifera</taxon>
        <taxon>Eurotatoria</taxon>
        <taxon>Bdelloidea</taxon>
        <taxon>Philodinida</taxon>
        <taxon>Philodinidae</taxon>
        <taxon>Didymodactylos</taxon>
    </lineage>
</organism>
<accession>A0A8S2XDF5</accession>
<gene>
    <name evidence="6" type="ORF">TMI583_LOCUS47506</name>
</gene>
<dbReference type="PANTHER" id="PTHR11219:SF69">
    <property type="entry name" value="TENEURIN-A"/>
    <property type="match status" value="1"/>
</dbReference>
<name>A0A8S2XDF5_9BILA</name>
<evidence type="ECO:0000313" key="7">
    <source>
        <dbReference type="Proteomes" id="UP000682733"/>
    </source>
</evidence>
<evidence type="ECO:0000256" key="1">
    <source>
        <dbReference type="ARBA" id="ARBA00022536"/>
    </source>
</evidence>
<keyword evidence="1 4" id="KW-0245">EGF-like domain</keyword>
<dbReference type="Proteomes" id="UP000682733">
    <property type="component" value="Unassembled WGS sequence"/>
</dbReference>
<dbReference type="InterPro" id="IPR051216">
    <property type="entry name" value="Teneurin"/>
</dbReference>
<dbReference type="GO" id="GO:0008045">
    <property type="term" value="P:motor neuron axon guidance"/>
    <property type="evidence" value="ECO:0007669"/>
    <property type="project" value="TreeGrafter"/>
</dbReference>
<sequence length="110" mass="12547">MCLNNCNGHGECRYENNRYSCICQSDWFGSACEFTRELNCNDRIDNDNDGLIDCLDPDCCSNLYCSTVQECIAKTNAKDILLRRQATSLTATFFERMQFLIQEDGLQTSS</sequence>
<evidence type="ECO:0000256" key="3">
    <source>
        <dbReference type="ARBA" id="ARBA00023157"/>
    </source>
</evidence>
<proteinExistence type="predicted"/>
<evidence type="ECO:0000256" key="2">
    <source>
        <dbReference type="ARBA" id="ARBA00022737"/>
    </source>
</evidence>
<evidence type="ECO:0000313" key="6">
    <source>
        <dbReference type="EMBL" id="CAF4489551.1"/>
    </source>
</evidence>
<dbReference type="SUPFAM" id="SSF57196">
    <property type="entry name" value="EGF/Laminin"/>
    <property type="match status" value="1"/>
</dbReference>
<dbReference type="InterPro" id="IPR000742">
    <property type="entry name" value="EGF"/>
</dbReference>
<dbReference type="PROSITE" id="PS50026">
    <property type="entry name" value="EGF_3"/>
    <property type="match status" value="1"/>
</dbReference>
<protein>
    <recommendedName>
        <fullName evidence="5">EGF-like domain-containing protein</fullName>
    </recommendedName>
</protein>
<evidence type="ECO:0000256" key="4">
    <source>
        <dbReference type="PROSITE-ProRule" id="PRU00076"/>
    </source>
</evidence>
<dbReference type="PANTHER" id="PTHR11219">
    <property type="entry name" value="TENEURIN AND N-ACETYLGLUCOSAMINE-1-PHOSPHODIESTER ALPHA-N-ACETYLGLUCOSAMINIDASE"/>
    <property type="match status" value="1"/>
</dbReference>
<dbReference type="AlphaFoldDB" id="A0A8S2XDF5"/>
<keyword evidence="2" id="KW-0677">Repeat</keyword>
<feature type="disulfide bond" evidence="4">
    <location>
        <begin position="2"/>
        <end position="12"/>
    </location>
</feature>
<feature type="domain" description="EGF-like" evidence="5">
    <location>
        <begin position="1"/>
        <end position="33"/>
    </location>
</feature>
<evidence type="ECO:0000259" key="5">
    <source>
        <dbReference type="PROSITE" id="PS50026"/>
    </source>
</evidence>
<dbReference type="Gene3D" id="2.10.25.10">
    <property type="entry name" value="Laminin"/>
    <property type="match status" value="1"/>
</dbReference>
<keyword evidence="3 4" id="KW-1015">Disulfide bond</keyword>
<reference evidence="6" key="1">
    <citation type="submission" date="2021-02" db="EMBL/GenBank/DDBJ databases">
        <authorList>
            <person name="Nowell W R."/>
        </authorList>
    </citation>
    <scope>NUCLEOTIDE SEQUENCE</scope>
</reference>